<evidence type="ECO:0000313" key="2">
    <source>
        <dbReference type="EMBL" id="MCO4293322.1"/>
    </source>
</evidence>
<reference evidence="2" key="1">
    <citation type="submission" date="2022-06" db="EMBL/GenBank/DDBJ databases">
        <title>Solitalea sp. MAHUQ-68 isolated from rhizospheric soil.</title>
        <authorList>
            <person name="Huq M.A."/>
        </authorList>
    </citation>
    <scope>NUCLEOTIDE SEQUENCE</scope>
    <source>
        <strain evidence="2">MAHUQ-68</strain>
    </source>
</reference>
<comment type="caution">
    <text evidence="2">The sequence shown here is derived from an EMBL/GenBank/DDBJ whole genome shotgun (WGS) entry which is preliminary data.</text>
</comment>
<dbReference type="InterPro" id="IPR037401">
    <property type="entry name" value="SnoaL-like"/>
</dbReference>
<dbReference type="SUPFAM" id="SSF54427">
    <property type="entry name" value="NTF2-like"/>
    <property type="match status" value="1"/>
</dbReference>
<dbReference type="AlphaFoldDB" id="A0A9X2F2C8"/>
<gene>
    <name evidence="2" type="ORF">NF867_10635</name>
</gene>
<proteinExistence type="predicted"/>
<evidence type="ECO:0000259" key="1">
    <source>
        <dbReference type="Pfam" id="PF12680"/>
    </source>
</evidence>
<dbReference type="Pfam" id="PF12680">
    <property type="entry name" value="SnoaL_2"/>
    <property type="match status" value="1"/>
</dbReference>
<name>A0A9X2F2C8_9SPHI</name>
<dbReference type="EMBL" id="JAMWYS010000035">
    <property type="protein sequence ID" value="MCO4293322.1"/>
    <property type="molecule type" value="Genomic_DNA"/>
</dbReference>
<dbReference type="Proteomes" id="UP001155182">
    <property type="component" value="Unassembled WGS sequence"/>
</dbReference>
<evidence type="ECO:0000313" key="3">
    <source>
        <dbReference type="Proteomes" id="UP001155182"/>
    </source>
</evidence>
<accession>A0A9X2F2C8</accession>
<dbReference type="InterPro" id="IPR032710">
    <property type="entry name" value="NTF2-like_dom_sf"/>
</dbReference>
<protein>
    <submittedName>
        <fullName evidence="2">Nuclear transport factor 2 family protein</fullName>
    </submittedName>
</protein>
<keyword evidence="3" id="KW-1185">Reference proteome</keyword>
<dbReference type="PANTHER" id="PTHR41252">
    <property type="entry name" value="BLR2505 PROTEIN"/>
    <property type="match status" value="1"/>
</dbReference>
<dbReference type="PANTHER" id="PTHR41252:SF1">
    <property type="entry name" value="BLR2505 PROTEIN"/>
    <property type="match status" value="1"/>
</dbReference>
<organism evidence="2 3">
    <name type="scientific">Solitalea agri</name>
    <dbReference type="NCBI Taxonomy" id="2953739"/>
    <lineage>
        <taxon>Bacteria</taxon>
        <taxon>Pseudomonadati</taxon>
        <taxon>Bacteroidota</taxon>
        <taxon>Sphingobacteriia</taxon>
        <taxon>Sphingobacteriales</taxon>
        <taxon>Sphingobacteriaceae</taxon>
        <taxon>Solitalea</taxon>
    </lineage>
</organism>
<dbReference type="Gene3D" id="3.10.450.50">
    <property type="match status" value="1"/>
</dbReference>
<sequence length="119" mass="13029">MSTASNKEIVNKLNALFAEGDVETFIDYCADNVVWGMVGSPALEGKEAVSKAMKTDDFPDPPKIMVKNVIADGDMVMSDGTMSMKKKDGTIVDMAYCDVYKFANGQIIELTSYIIDLKK</sequence>
<dbReference type="RefSeq" id="WP_252587858.1">
    <property type="nucleotide sequence ID" value="NZ_JAMWYS010000035.1"/>
</dbReference>
<feature type="domain" description="SnoaL-like" evidence="1">
    <location>
        <begin position="11"/>
        <end position="109"/>
    </location>
</feature>